<keyword evidence="1" id="KW-0812">Transmembrane</keyword>
<protein>
    <submittedName>
        <fullName evidence="2">Uncharacterized protein</fullName>
    </submittedName>
</protein>
<feature type="transmembrane region" description="Helical" evidence="1">
    <location>
        <begin position="12"/>
        <end position="37"/>
    </location>
</feature>
<keyword evidence="1" id="KW-1133">Transmembrane helix</keyword>
<dbReference type="AlphaFoldDB" id="A0AAU8IJE5"/>
<gene>
    <name evidence="2" type="ORF">ABII15_00300</name>
</gene>
<sequence>MRWTQTELLVDSSAAIFTTAAVASLWTLTVVLLWRAFLRGLGEALQVQRVPSGKPGEIALLCVLTLTSLAGPMLLIWLAWTHQLWLTAAAQLALPPCTLGWLRLARRH</sequence>
<feature type="transmembrane region" description="Helical" evidence="1">
    <location>
        <begin position="84"/>
        <end position="102"/>
    </location>
</feature>
<reference evidence="2" key="1">
    <citation type="submission" date="2024-06" db="EMBL/GenBank/DDBJ databases">
        <title>Streptomyces sp. strain HUAS MG91 genome sequences.</title>
        <authorList>
            <person name="Mo P."/>
        </authorList>
    </citation>
    <scope>NUCLEOTIDE SEQUENCE</scope>
    <source>
        <strain evidence="2">HUAS MG91</strain>
    </source>
</reference>
<accession>A0AAU8IJE5</accession>
<evidence type="ECO:0000313" key="2">
    <source>
        <dbReference type="EMBL" id="XCJ68487.1"/>
    </source>
</evidence>
<feature type="transmembrane region" description="Helical" evidence="1">
    <location>
        <begin position="58"/>
        <end position="78"/>
    </location>
</feature>
<dbReference type="EMBL" id="CP159534">
    <property type="protein sequence ID" value="XCJ68487.1"/>
    <property type="molecule type" value="Genomic_DNA"/>
</dbReference>
<dbReference type="RefSeq" id="WP_353940173.1">
    <property type="nucleotide sequence ID" value="NZ_CP159534.1"/>
</dbReference>
<dbReference type="KEGG" id="stac:ABII15_00300"/>
<organism evidence="2">
    <name type="scientific">Streptomyces tabacisoli</name>
    <dbReference type="NCBI Taxonomy" id="3156398"/>
    <lineage>
        <taxon>Bacteria</taxon>
        <taxon>Bacillati</taxon>
        <taxon>Actinomycetota</taxon>
        <taxon>Actinomycetes</taxon>
        <taxon>Kitasatosporales</taxon>
        <taxon>Streptomycetaceae</taxon>
        <taxon>Streptomyces</taxon>
    </lineage>
</organism>
<evidence type="ECO:0000256" key="1">
    <source>
        <dbReference type="SAM" id="Phobius"/>
    </source>
</evidence>
<proteinExistence type="predicted"/>
<name>A0AAU8IJE5_9ACTN</name>
<keyword evidence="1" id="KW-0472">Membrane</keyword>